<feature type="region of interest" description="Disordered" evidence="1">
    <location>
        <begin position="19"/>
        <end position="61"/>
    </location>
</feature>
<protein>
    <submittedName>
        <fullName evidence="2">Uncharacterized protein</fullName>
    </submittedName>
</protein>
<comment type="caution">
    <text evidence="2">The sequence shown here is derived from an EMBL/GenBank/DDBJ whole genome shotgun (WGS) entry which is preliminary data.</text>
</comment>
<feature type="compositionally biased region" description="Basic residues" evidence="1">
    <location>
        <begin position="34"/>
        <end position="45"/>
    </location>
</feature>
<dbReference type="EMBL" id="SRYW01000010">
    <property type="protein sequence ID" value="TGY33460.1"/>
    <property type="molecule type" value="Genomic_DNA"/>
</dbReference>
<dbReference type="Proteomes" id="UP000306631">
    <property type="component" value="Unassembled WGS sequence"/>
</dbReference>
<name>A0A4V3RIU9_STEMA</name>
<gene>
    <name evidence="2" type="ORF">E5352_13000</name>
</gene>
<proteinExistence type="predicted"/>
<evidence type="ECO:0000313" key="3">
    <source>
        <dbReference type="Proteomes" id="UP000306631"/>
    </source>
</evidence>
<accession>A0A4V3RIU9</accession>
<sequence>MVEIAALLVGERADALRRDDAPAPGVGIALPRRPPLKRPLLHGRKGMAPWQKVAGGPRRRD</sequence>
<evidence type="ECO:0000313" key="2">
    <source>
        <dbReference type="EMBL" id="TGY33460.1"/>
    </source>
</evidence>
<organism evidence="2 3">
    <name type="scientific">Stenotrophomonas maltophilia</name>
    <name type="common">Pseudomonas maltophilia</name>
    <name type="synonym">Xanthomonas maltophilia</name>
    <dbReference type="NCBI Taxonomy" id="40324"/>
    <lineage>
        <taxon>Bacteria</taxon>
        <taxon>Pseudomonadati</taxon>
        <taxon>Pseudomonadota</taxon>
        <taxon>Gammaproteobacteria</taxon>
        <taxon>Lysobacterales</taxon>
        <taxon>Lysobacteraceae</taxon>
        <taxon>Stenotrophomonas</taxon>
        <taxon>Stenotrophomonas maltophilia group</taxon>
    </lineage>
</organism>
<dbReference type="AlphaFoldDB" id="A0A4V3RIU9"/>
<evidence type="ECO:0000256" key="1">
    <source>
        <dbReference type="SAM" id="MobiDB-lite"/>
    </source>
</evidence>
<reference evidence="2 3" key="1">
    <citation type="submission" date="2019-04" db="EMBL/GenBank/DDBJ databases">
        <title>Microbes associate with the intestines of laboratory mice.</title>
        <authorList>
            <person name="Navarre W."/>
            <person name="Wong E."/>
            <person name="Huang K."/>
            <person name="Tropini C."/>
            <person name="Ng K."/>
            <person name="Yu B."/>
        </authorList>
    </citation>
    <scope>NUCLEOTIDE SEQUENCE [LARGE SCALE GENOMIC DNA]</scope>
    <source>
        <strain evidence="2 3">NM62_B4-13</strain>
    </source>
</reference>